<protein>
    <recommendedName>
        <fullName evidence="4">Tctex1 domain-containing protein 2</fullName>
    </recommendedName>
</protein>
<dbReference type="eggNOG" id="KOG4108">
    <property type="taxonomic scope" value="Eukaryota"/>
</dbReference>
<dbReference type="STRING" id="10228.B3RIF6"/>
<reference evidence="2 3" key="1">
    <citation type="journal article" date="2008" name="Nature">
        <title>The Trichoplax genome and the nature of placozoans.</title>
        <authorList>
            <person name="Srivastava M."/>
            <person name="Begovic E."/>
            <person name="Chapman J."/>
            <person name="Putnam N.H."/>
            <person name="Hellsten U."/>
            <person name="Kawashima T."/>
            <person name="Kuo A."/>
            <person name="Mitros T."/>
            <person name="Salamov A."/>
            <person name="Carpenter M.L."/>
            <person name="Signorovitch A.Y."/>
            <person name="Moreno M.A."/>
            <person name="Kamm K."/>
            <person name="Grimwood J."/>
            <person name="Schmutz J."/>
            <person name="Shapiro H."/>
            <person name="Grigoriev I.V."/>
            <person name="Buss L.W."/>
            <person name="Schierwater B."/>
            <person name="Dellaporta S.L."/>
            <person name="Rokhsar D.S."/>
        </authorList>
    </citation>
    <scope>NUCLEOTIDE SEQUENCE [LARGE SCALE GENOMIC DNA]</scope>
    <source>
        <strain evidence="2 3">Grell-BS-1999</strain>
    </source>
</reference>
<dbReference type="FunFam" id="3.30.1140.40:FF:000003">
    <property type="entry name" value="tctex1 domain-containing protein 2"/>
    <property type="match status" value="1"/>
</dbReference>
<dbReference type="FunCoup" id="B3RIF6">
    <property type="interactions" value="193"/>
</dbReference>
<dbReference type="PhylomeDB" id="B3RIF6"/>
<dbReference type="GO" id="GO:0045505">
    <property type="term" value="F:dynein intermediate chain binding"/>
    <property type="evidence" value="ECO:0000318"/>
    <property type="project" value="GO_Central"/>
</dbReference>
<accession>B3RIF6</accession>
<sequence>RFRAALVKDVIHGILQEELSGKNYDAQEAISWTKVITDTIKLRLKELNFDRYKIIVQVLIGEQRGQGVQMGCRCFWDSDTDNYAQDIFINESFFCIAAAYGIFTY</sequence>
<dbReference type="OMA" id="WAKVISN"/>
<dbReference type="EMBL" id="DS985241">
    <property type="protein sequence ID" value="EDV28410.1"/>
    <property type="molecule type" value="Genomic_DNA"/>
</dbReference>
<name>B3RIF6_TRIAD</name>
<dbReference type="InParanoid" id="B3RIF6"/>
<dbReference type="Pfam" id="PF03645">
    <property type="entry name" value="Tctex-1"/>
    <property type="match status" value="1"/>
</dbReference>
<evidence type="ECO:0000313" key="2">
    <source>
        <dbReference type="EMBL" id="EDV28410.1"/>
    </source>
</evidence>
<dbReference type="CTD" id="6748827"/>
<proteinExistence type="inferred from homology"/>
<dbReference type="PANTHER" id="PTHR21255">
    <property type="entry name" value="T-COMPLEX-ASSOCIATED-TESTIS-EXPRESSED 1/ DYNEIN LIGHT CHAIN"/>
    <property type="match status" value="1"/>
</dbReference>
<evidence type="ECO:0000256" key="1">
    <source>
        <dbReference type="ARBA" id="ARBA00005361"/>
    </source>
</evidence>
<dbReference type="Proteomes" id="UP000009022">
    <property type="component" value="Unassembled WGS sequence"/>
</dbReference>
<organism evidence="2 3">
    <name type="scientific">Trichoplax adhaerens</name>
    <name type="common">Trichoplax reptans</name>
    <dbReference type="NCBI Taxonomy" id="10228"/>
    <lineage>
        <taxon>Eukaryota</taxon>
        <taxon>Metazoa</taxon>
        <taxon>Placozoa</taxon>
        <taxon>Uniplacotomia</taxon>
        <taxon>Trichoplacea</taxon>
        <taxon>Trichoplacidae</taxon>
        <taxon>Trichoplax</taxon>
    </lineage>
</organism>
<dbReference type="InterPro" id="IPR038586">
    <property type="entry name" value="Tctex-1-like_sf"/>
</dbReference>
<dbReference type="PANTHER" id="PTHR21255:SF7">
    <property type="entry name" value="DYNEIN LIGHT CHAIN TCTEX-TYPE PROTEIN 2B"/>
    <property type="match status" value="1"/>
</dbReference>
<feature type="non-terminal residue" evidence="2">
    <location>
        <position position="1"/>
    </location>
</feature>
<dbReference type="GO" id="GO:0005868">
    <property type="term" value="C:cytoplasmic dynein complex"/>
    <property type="evidence" value="ECO:0000318"/>
    <property type="project" value="GO_Central"/>
</dbReference>
<dbReference type="Gene3D" id="3.30.1140.40">
    <property type="entry name" value="Tctex-1"/>
    <property type="match status" value="1"/>
</dbReference>
<dbReference type="GO" id="GO:0007018">
    <property type="term" value="P:microtubule-based movement"/>
    <property type="evidence" value="ECO:0000318"/>
    <property type="project" value="GO_Central"/>
</dbReference>
<evidence type="ECO:0000313" key="3">
    <source>
        <dbReference type="Proteomes" id="UP000009022"/>
    </source>
</evidence>
<dbReference type="RefSeq" id="XP_002107612.1">
    <property type="nucleotide sequence ID" value="XM_002107576.1"/>
</dbReference>
<keyword evidence="3" id="KW-1185">Reference proteome</keyword>
<dbReference type="HOGENOM" id="CLU_097204_4_1_1"/>
<dbReference type="CDD" id="cd21459">
    <property type="entry name" value="DLC-like_TCTEX1D2"/>
    <property type="match status" value="1"/>
</dbReference>
<dbReference type="KEGG" id="tad:TRIADDRAFT_18983"/>
<dbReference type="GeneID" id="6748827"/>
<evidence type="ECO:0008006" key="4">
    <source>
        <dbReference type="Google" id="ProtNLM"/>
    </source>
</evidence>
<dbReference type="AlphaFoldDB" id="B3RIF6"/>
<gene>
    <name evidence="2" type="ORF">TRIADDRAFT_18983</name>
</gene>
<dbReference type="InterPro" id="IPR005334">
    <property type="entry name" value="Tctex-1-like"/>
</dbReference>
<comment type="similarity">
    <text evidence="1">Belongs to the dynein light chain Tctex-type family.</text>
</comment>
<dbReference type="GO" id="GO:0005737">
    <property type="term" value="C:cytoplasm"/>
    <property type="evidence" value="ECO:0000318"/>
    <property type="project" value="GO_Central"/>
</dbReference>
<dbReference type="OrthoDB" id="10260741at2759"/>